<proteinExistence type="predicted"/>
<evidence type="ECO:0000313" key="1">
    <source>
        <dbReference type="EMBL" id="QHU09632.1"/>
    </source>
</evidence>
<accession>A0A6C0JV46</accession>
<sequence length="89" mass="9839">MQTEKTKEERVKEGITILKALLKTGIDSEDSGSKSIKKVISEWVNTGEEFTGVIPFARYDRNAHIILPKYAGKNATAVLKVIDPSAYSI</sequence>
<dbReference type="AlphaFoldDB" id="A0A6C0JV46"/>
<protein>
    <submittedName>
        <fullName evidence="1">Uncharacterized protein</fullName>
    </submittedName>
</protein>
<dbReference type="EMBL" id="MN740740">
    <property type="protein sequence ID" value="QHU09632.1"/>
    <property type="molecule type" value="Genomic_DNA"/>
</dbReference>
<reference evidence="1" key="1">
    <citation type="journal article" date="2020" name="Nature">
        <title>Giant virus diversity and host interactions through global metagenomics.</title>
        <authorList>
            <person name="Schulz F."/>
            <person name="Roux S."/>
            <person name="Paez-Espino D."/>
            <person name="Jungbluth S."/>
            <person name="Walsh D.A."/>
            <person name="Denef V.J."/>
            <person name="McMahon K.D."/>
            <person name="Konstantinidis K.T."/>
            <person name="Eloe-Fadrosh E.A."/>
            <person name="Kyrpides N.C."/>
            <person name="Woyke T."/>
        </authorList>
    </citation>
    <scope>NUCLEOTIDE SEQUENCE</scope>
    <source>
        <strain evidence="1">GVMAG-S-1101164-105</strain>
    </source>
</reference>
<organism evidence="1">
    <name type="scientific">viral metagenome</name>
    <dbReference type="NCBI Taxonomy" id="1070528"/>
    <lineage>
        <taxon>unclassified sequences</taxon>
        <taxon>metagenomes</taxon>
        <taxon>organismal metagenomes</taxon>
    </lineage>
</organism>
<name>A0A6C0JV46_9ZZZZ</name>